<dbReference type="KEGG" id="rsz:108846571"/>
<name>A0A6J0MT11_RAPSA</name>
<proteinExistence type="predicted"/>
<reference evidence="2" key="1">
    <citation type="journal article" date="2019" name="Database">
        <title>The radish genome database (RadishGD): an integrated information resource for radish genomics.</title>
        <authorList>
            <person name="Yu H.J."/>
            <person name="Baek S."/>
            <person name="Lee Y.J."/>
            <person name="Cho A."/>
            <person name="Mun J.H."/>
        </authorList>
    </citation>
    <scope>NUCLEOTIDE SEQUENCE [LARGE SCALE GENOMIC DNA]</scope>
    <source>
        <strain evidence="2">cv. WK10039</strain>
    </source>
</reference>
<keyword evidence="1" id="KW-0472">Membrane</keyword>
<dbReference type="PANTHER" id="PTHR35288">
    <property type="entry name" value="TAIL FIBER"/>
    <property type="match status" value="1"/>
</dbReference>
<keyword evidence="1" id="KW-0812">Transmembrane</keyword>
<dbReference type="RefSeq" id="XP_018475294.1">
    <property type="nucleotide sequence ID" value="XM_018619792.2"/>
</dbReference>
<dbReference type="AlphaFoldDB" id="A0A6J0MT11"/>
<dbReference type="OrthoDB" id="2016444at2759"/>
<evidence type="ECO:0000313" key="2">
    <source>
        <dbReference type="Proteomes" id="UP000504610"/>
    </source>
</evidence>
<evidence type="ECO:0000313" key="3">
    <source>
        <dbReference type="RefSeq" id="XP_018475294.1"/>
    </source>
</evidence>
<accession>A0A6J0MT11</accession>
<gene>
    <name evidence="3" type="primary">LOC108846571</name>
</gene>
<evidence type="ECO:0000256" key="1">
    <source>
        <dbReference type="SAM" id="Phobius"/>
    </source>
</evidence>
<keyword evidence="2" id="KW-1185">Reference proteome</keyword>
<dbReference type="GeneID" id="108846571"/>
<organism evidence="2 3">
    <name type="scientific">Raphanus sativus</name>
    <name type="common">Radish</name>
    <name type="synonym">Raphanus raphanistrum var. sativus</name>
    <dbReference type="NCBI Taxonomy" id="3726"/>
    <lineage>
        <taxon>Eukaryota</taxon>
        <taxon>Viridiplantae</taxon>
        <taxon>Streptophyta</taxon>
        <taxon>Embryophyta</taxon>
        <taxon>Tracheophyta</taxon>
        <taxon>Spermatophyta</taxon>
        <taxon>Magnoliopsida</taxon>
        <taxon>eudicotyledons</taxon>
        <taxon>Gunneridae</taxon>
        <taxon>Pentapetalae</taxon>
        <taxon>rosids</taxon>
        <taxon>malvids</taxon>
        <taxon>Brassicales</taxon>
        <taxon>Brassicaceae</taxon>
        <taxon>Brassiceae</taxon>
        <taxon>Raphanus</taxon>
    </lineage>
</organism>
<feature type="transmembrane region" description="Helical" evidence="1">
    <location>
        <begin position="163"/>
        <end position="184"/>
    </location>
</feature>
<dbReference type="PANTHER" id="PTHR35288:SF1">
    <property type="entry name" value="TAIL FIBER"/>
    <property type="match status" value="1"/>
</dbReference>
<protein>
    <submittedName>
        <fullName evidence="3">Uncharacterized protein LOC108846571</fullName>
    </submittedName>
</protein>
<dbReference type="Proteomes" id="UP000504610">
    <property type="component" value="Chromosome 3"/>
</dbReference>
<sequence>MANPALSKGWIKNLSSLSSRVYFLLIILQIPLFRVPCKSGMCMSPIHVTSSQLISSEIFPVPMIKALLYPGAIVNGLSTNMTFPKWDNVLDLYNLTIVKDASAVPDLQRLEVLAGSYFSVAGAFVGLLKPGRMGMFGSLLLVWGLVKEGILKKPMNTDPSRTVYVYPTMVIAMICAFSMINYNLKKATSAAPARLIAKPLMSSSKSKLK</sequence>
<keyword evidence="1" id="KW-1133">Transmembrane helix</keyword>
<reference evidence="3" key="2">
    <citation type="submission" date="2025-08" db="UniProtKB">
        <authorList>
            <consortium name="RefSeq"/>
        </authorList>
    </citation>
    <scope>IDENTIFICATION</scope>
    <source>
        <tissue evidence="3">Leaf</tissue>
    </source>
</reference>